<name>X6MIK1_RETFI</name>
<dbReference type="Gene3D" id="3.30.1520.10">
    <property type="entry name" value="Phox-like domain"/>
    <property type="match status" value="1"/>
</dbReference>
<dbReference type="GO" id="GO:0035091">
    <property type="term" value="F:phosphatidylinositol binding"/>
    <property type="evidence" value="ECO:0007669"/>
    <property type="project" value="InterPro"/>
</dbReference>
<accession>X6MIK1</accession>
<gene>
    <name evidence="3" type="ORF">RFI_23894</name>
</gene>
<feature type="non-terminal residue" evidence="3">
    <location>
        <position position="1"/>
    </location>
</feature>
<dbReference type="InterPro" id="IPR001683">
    <property type="entry name" value="PX_dom"/>
</dbReference>
<proteinExistence type="predicted"/>
<dbReference type="EMBL" id="ASPP01020582">
    <property type="protein sequence ID" value="ETO13476.1"/>
    <property type="molecule type" value="Genomic_DNA"/>
</dbReference>
<dbReference type="Proteomes" id="UP000023152">
    <property type="component" value="Unassembled WGS sequence"/>
</dbReference>
<sequence>TISCNHGNRFFSSCFPHVLEKNENDLSIGMQEKVERVAQETKEFLEAFSKNYVQSVVLDQLRSSVQKAVAAAMEEKAPGDEGTDEKDASASKTDNKTTDANNANDSKSNEVIGAALIGHTTMKAADNSDYTCYQVVGCKVGSDAQLQEDNIPVSQLTIKYTRYSKLLAFYTSLVQQLKQSNVDTSKFIFPKKKFFGRLDPEFVQGREAALKVLFEEVNKNKAATQTSVFQEFFGFQKEEEDDQATFLDALIATCQDMKWSIPSTSELLKFEDEEDKLQLALMHRFRGPYHDLSALSGTAQKAYHIAVGKIVAPQASVTWKSVTVVEKSIQKKLDDLTKNPKLEESLTTIVTKILSIPLVKEKLLAKKSDENNPGIGYYLFDGIVCVWGGGTERKENDNTLDLEKVNAWSDFWNGWGKQPVAELAQALDKKKIMDTHGKPQWEDLFKYDLAEELKHFHAFDEIVSRHEHSTRSANSKAMGPKQQQQKKMGLLNFLFFLLQKDEKEAEPFLQKTGLELAKNIDSLKTEVENHSDHLSTSSAVTLTDLAPVVAGYIADLISGVLFNEDCKDKKEYAKQLLTQMISALLQTVEDTTISDASEIIQGELQESLTDVQGLASDLLPEDIASNLTGFPLKVLNYIVNYQVKKTVKSQRQLSEKKLIQRILES</sequence>
<feature type="domain" description="PX" evidence="2">
    <location>
        <begin position="162"/>
        <end position="235"/>
    </location>
</feature>
<evidence type="ECO:0000313" key="4">
    <source>
        <dbReference type="Proteomes" id="UP000023152"/>
    </source>
</evidence>
<dbReference type="InterPro" id="IPR036871">
    <property type="entry name" value="PX_dom_sf"/>
</dbReference>
<organism evidence="3 4">
    <name type="scientific">Reticulomyxa filosa</name>
    <dbReference type="NCBI Taxonomy" id="46433"/>
    <lineage>
        <taxon>Eukaryota</taxon>
        <taxon>Sar</taxon>
        <taxon>Rhizaria</taxon>
        <taxon>Retaria</taxon>
        <taxon>Foraminifera</taxon>
        <taxon>Monothalamids</taxon>
        <taxon>Reticulomyxidae</taxon>
        <taxon>Reticulomyxa</taxon>
    </lineage>
</organism>
<protein>
    <recommendedName>
        <fullName evidence="2">PX domain-containing protein</fullName>
    </recommendedName>
</protein>
<reference evidence="3 4" key="1">
    <citation type="journal article" date="2013" name="Curr. Biol.">
        <title>The Genome of the Foraminiferan Reticulomyxa filosa.</title>
        <authorList>
            <person name="Glockner G."/>
            <person name="Hulsmann N."/>
            <person name="Schleicher M."/>
            <person name="Noegel A.A."/>
            <person name="Eichinger L."/>
            <person name="Gallinger C."/>
            <person name="Pawlowski J."/>
            <person name="Sierra R."/>
            <person name="Euteneuer U."/>
            <person name="Pillet L."/>
            <person name="Moustafa A."/>
            <person name="Platzer M."/>
            <person name="Groth M."/>
            <person name="Szafranski K."/>
            <person name="Schliwa M."/>
        </authorList>
    </citation>
    <scope>NUCLEOTIDE SEQUENCE [LARGE SCALE GENOMIC DNA]</scope>
</reference>
<dbReference type="Pfam" id="PF00787">
    <property type="entry name" value="PX"/>
    <property type="match status" value="1"/>
</dbReference>
<evidence type="ECO:0000259" key="2">
    <source>
        <dbReference type="Pfam" id="PF00787"/>
    </source>
</evidence>
<evidence type="ECO:0000256" key="1">
    <source>
        <dbReference type="SAM" id="MobiDB-lite"/>
    </source>
</evidence>
<feature type="region of interest" description="Disordered" evidence="1">
    <location>
        <begin position="72"/>
        <end position="105"/>
    </location>
</feature>
<dbReference type="AlphaFoldDB" id="X6MIK1"/>
<evidence type="ECO:0000313" key="3">
    <source>
        <dbReference type="EMBL" id="ETO13476.1"/>
    </source>
</evidence>
<keyword evidence="4" id="KW-1185">Reference proteome</keyword>
<feature type="compositionally biased region" description="Basic and acidic residues" evidence="1">
    <location>
        <begin position="73"/>
        <end position="97"/>
    </location>
</feature>
<comment type="caution">
    <text evidence="3">The sequence shown here is derived from an EMBL/GenBank/DDBJ whole genome shotgun (WGS) entry which is preliminary data.</text>
</comment>
<dbReference type="SUPFAM" id="SSF64268">
    <property type="entry name" value="PX domain"/>
    <property type="match status" value="1"/>
</dbReference>